<dbReference type="CDD" id="cd11010">
    <property type="entry name" value="S1-P1_nuclease"/>
    <property type="match status" value="1"/>
</dbReference>
<reference evidence="10" key="2">
    <citation type="submission" date="2013-04" db="EMBL/GenBank/DDBJ databases">
        <title>Genomic mechanisms accounting for the adaptation to parasitism in nematode-trapping fungi.</title>
        <authorList>
            <person name="Ahren D.G."/>
        </authorList>
    </citation>
    <scope>NUCLEOTIDE SEQUENCE [LARGE SCALE GENOMIC DNA]</scope>
    <source>
        <strain evidence="10">CBS 200.50</strain>
    </source>
</reference>
<dbReference type="GO" id="GO:0016788">
    <property type="term" value="F:hydrolase activity, acting on ester bonds"/>
    <property type="evidence" value="ECO:0007669"/>
    <property type="project" value="InterPro"/>
</dbReference>
<comment type="similarity">
    <text evidence="1">Belongs to the nuclease type I family.</text>
</comment>
<comment type="caution">
    <text evidence="9">The sequence shown here is derived from an EMBL/GenBank/DDBJ whole genome shotgun (WGS) entry which is preliminary data.</text>
</comment>
<dbReference type="EMBL" id="AQGS01000119">
    <property type="protein sequence ID" value="EPS42307.1"/>
    <property type="molecule type" value="Genomic_DNA"/>
</dbReference>
<reference evidence="9 10" key="1">
    <citation type="journal article" date="2013" name="PLoS Genet.">
        <title>Genomic mechanisms accounting for the adaptation to parasitism in nematode-trapping fungi.</title>
        <authorList>
            <person name="Meerupati T."/>
            <person name="Andersson K.M."/>
            <person name="Friman E."/>
            <person name="Kumar D."/>
            <person name="Tunlid A."/>
            <person name="Ahren D."/>
        </authorList>
    </citation>
    <scope>NUCLEOTIDE SEQUENCE [LARGE SCALE GENOMIC DNA]</scope>
    <source>
        <strain evidence="9 10">CBS 200.50</strain>
    </source>
</reference>
<evidence type="ECO:0000256" key="1">
    <source>
        <dbReference type="ARBA" id="ARBA00009547"/>
    </source>
</evidence>
<dbReference type="OMA" id="QNITGEW"/>
<sequence>MRISSTFLALAVLAPASVTAWGFYGHKTVALLASRYLLPDTAVFVRTYLYKDQSIMDAAVWADRYAHIPLGRYSKTWHYIDAQDNPPDQCGVQYNRDCAINGGGCVVSALVNMTARIQDADLPWPQRAQALRFILHFLGDIHQPLHTEHKLRGGNSIHVKFHHQDTNLHSIWDSRIIEAARGKPTERGIIGFANELQDRIEGGEYAAFTEHWRGCLNITDAETCSVSWANDANELICSYVLKDDVEGKELSGEYAAGAVPLIEKQVAMAGYRLAGWLNMIVTGTDGLTEAGSLRGYDAGDLVFSGVKDTIEEEDVEIYKQMEEAEAQREKEGFQGIRGQYMHMH</sequence>
<evidence type="ECO:0000256" key="4">
    <source>
        <dbReference type="ARBA" id="ARBA00022759"/>
    </source>
</evidence>
<evidence type="ECO:0000256" key="6">
    <source>
        <dbReference type="ARBA" id="ARBA00023157"/>
    </source>
</evidence>
<organism evidence="9 10">
    <name type="scientific">Dactylellina haptotyla (strain CBS 200.50)</name>
    <name type="common">Nematode-trapping fungus</name>
    <name type="synonym">Monacrosporium haptotylum</name>
    <dbReference type="NCBI Taxonomy" id="1284197"/>
    <lineage>
        <taxon>Eukaryota</taxon>
        <taxon>Fungi</taxon>
        <taxon>Dikarya</taxon>
        <taxon>Ascomycota</taxon>
        <taxon>Pezizomycotina</taxon>
        <taxon>Orbiliomycetes</taxon>
        <taxon>Orbiliales</taxon>
        <taxon>Orbiliaceae</taxon>
        <taxon>Dactylellina</taxon>
    </lineage>
</organism>
<evidence type="ECO:0000256" key="7">
    <source>
        <dbReference type="ARBA" id="ARBA00023180"/>
    </source>
</evidence>
<dbReference type="InterPro" id="IPR003154">
    <property type="entry name" value="S1/P1nuclease"/>
</dbReference>
<dbReference type="OrthoDB" id="441446at2759"/>
<evidence type="ECO:0000313" key="10">
    <source>
        <dbReference type="Proteomes" id="UP000015100"/>
    </source>
</evidence>
<keyword evidence="3" id="KW-0479">Metal-binding</keyword>
<feature type="signal peptide" evidence="8">
    <location>
        <begin position="1"/>
        <end position="20"/>
    </location>
</feature>
<dbReference type="GO" id="GO:0003676">
    <property type="term" value="F:nucleic acid binding"/>
    <property type="evidence" value="ECO:0007669"/>
    <property type="project" value="InterPro"/>
</dbReference>
<evidence type="ECO:0000256" key="5">
    <source>
        <dbReference type="ARBA" id="ARBA00022801"/>
    </source>
</evidence>
<keyword evidence="10" id="KW-1185">Reference proteome</keyword>
<dbReference type="Gene3D" id="1.10.575.10">
    <property type="entry name" value="P1 Nuclease"/>
    <property type="match status" value="1"/>
</dbReference>
<evidence type="ECO:0008006" key="11">
    <source>
        <dbReference type="Google" id="ProtNLM"/>
    </source>
</evidence>
<dbReference type="Pfam" id="PF02265">
    <property type="entry name" value="S1-P1_nuclease"/>
    <property type="match status" value="1"/>
</dbReference>
<dbReference type="HOGENOM" id="CLU_044365_0_0_1"/>
<accession>S8C3N4</accession>
<dbReference type="Proteomes" id="UP000015100">
    <property type="component" value="Unassembled WGS sequence"/>
</dbReference>
<dbReference type="AlphaFoldDB" id="S8C3N4"/>
<evidence type="ECO:0000256" key="2">
    <source>
        <dbReference type="ARBA" id="ARBA00022722"/>
    </source>
</evidence>
<name>S8C3N4_DACHA</name>
<keyword evidence="6" id="KW-1015">Disulfide bond</keyword>
<keyword evidence="2" id="KW-0540">Nuclease</keyword>
<dbReference type="GO" id="GO:0006308">
    <property type="term" value="P:DNA catabolic process"/>
    <property type="evidence" value="ECO:0007669"/>
    <property type="project" value="InterPro"/>
</dbReference>
<evidence type="ECO:0000256" key="8">
    <source>
        <dbReference type="SAM" id="SignalP"/>
    </source>
</evidence>
<dbReference type="GO" id="GO:0046872">
    <property type="term" value="F:metal ion binding"/>
    <property type="evidence" value="ECO:0007669"/>
    <property type="project" value="UniProtKB-KW"/>
</dbReference>
<keyword evidence="5" id="KW-0378">Hydrolase</keyword>
<dbReference type="PANTHER" id="PTHR33146:SF26">
    <property type="entry name" value="ENDONUCLEASE 4"/>
    <property type="match status" value="1"/>
</dbReference>
<keyword evidence="7" id="KW-0325">Glycoprotein</keyword>
<feature type="chain" id="PRO_5004561852" description="Nuclease S1" evidence="8">
    <location>
        <begin position="21"/>
        <end position="344"/>
    </location>
</feature>
<keyword evidence="8" id="KW-0732">Signal</keyword>
<dbReference type="SUPFAM" id="SSF48537">
    <property type="entry name" value="Phospholipase C/P1 nuclease"/>
    <property type="match status" value="1"/>
</dbReference>
<keyword evidence="4" id="KW-0255">Endonuclease</keyword>
<dbReference type="PANTHER" id="PTHR33146">
    <property type="entry name" value="ENDONUCLEASE 4"/>
    <property type="match status" value="1"/>
</dbReference>
<proteinExistence type="inferred from homology"/>
<evidence type="ECO:0000256" key="3">
    <source>
        <dbReference type="ARBA" id="ARBA00022723"/>
    </source>
</evidence>
<dbReference type="InterPro" id="IPR008947">
    <property type="entry name" value="PLipase_C/P1_nuclease_dom_sf"/>
</dbReference>
<evidence type="ECO:0000313" key="9">
    <source>
        <dbReference type="EMBL" id="EPS42307.1"/>
    </source>
</evidence>
<dbReference type="STRING" id="1284197.S8C3N4"/>
<protein>
    <recommendedName>
        <fullName evidence="11">Nuclease S1</fullName>
    </recommendedName>
</protein>
<dbReference type="GO" id="GO:0004519">
    <property type="term" value="F:endonuclease activity"/>
    <property type="evidence" value="ECO:0007669"/>
    <property type="project" value="UniProtKB-KW"/>
</dbReference>
<gene>
    <name evidence="9" type="ORF">H072_3732</name>
</gene>
<dbReference type="eggNOG" id="ENOG502QRXU">
    <property type="taxonomic scope" value="Eukaryota"/>
</dbReference>